<dbReference type="Gene3D" id="3.40.50.1000">
    <property type="entry name" value="HAD superfamily/HAD-like"/>
    <property type="match status" value="1"/>
</dbReference>
<dbReference type="EMBL" id="OZ004256">
    <property type="protein sequence ID" value="CAK7904027.1"/>
    <property type="molecule type" value="Genomic_DNA"/>
</dbReference>
<dbReference type="InterPro" id="IPR036412">
    <property type="entry name" value="HAD-like_sf"/>
</dbReference>
<feature type="compositionally biased region" description="Gly residues" evidence="1">
    <location>
        <begin position="17"/>
        <end position="29"/>
    </location>
</feature>
<dbReference type="InterPro" id="IPR023214">
    <property type="entry name" value="HAD_sf"/>
</dbReference>
<protein>
    <submittedName>
        <fullName evidence="2">Uncharacterized protein</fullName>
    </submittedName>
</protein>
<evidence type="ECO:0000256" key="1">
    <source>
        <dbReference type="SAM" id="MobiDB-lite"/>
    </source>
</evidence>
<dbReference type="PANTHER" id="PTHR28181">
    <property type="entry name" value="UPF0655 PROTEIN YCR015C"/>
    <property type="match status" value="1"/>
</dbReference>
<reference evidence="2 3" key="1">
    <citation type="submission" date="2024-01" db="EMBL/GenBank/DDBJ databases">
        <authorList>
            <consortium name="Genoscope - CEA"/>
            <person name="William W."/>
        </authorList>
    </citation>
    <scope>NUCLEOTIDE SEQUENCE [LARGE SCALE GENOMIC DNA]</scope>
    <source>
        <strain evidence="2 3">29B2s-10</strain>
    </source>
</reference>
<evidence type="ECO:0000313" key="3">
    <source>
        <dbReference type="Proteomes" id="UP001497600"/>
    </source>
</evidence>
<sequence>MYRSVCKKGVSLSKSGSGSGSGSRSGSGSGSTISRVVCDWDETITAEDTIKLVAQAAYKRKPDFTPLFAHFTDVYLRAYNKFEKSYTFNEESTSYCAAGVASAMPMTTIESADAWTAIKQEISYQQELKQVELTSINEIVDRKLFTQVSIKDFEQQASKVVIRPGFWDFLKECRRSHIPVTVLSVNWTSHIIRAVLEMHGHSVDGVNLSIIVNEFKFDTNHVCTGEFDSNLPSLRTGFDKLKIIQQQFQLGKDVLYIGDSRTDLLAMIQCDFGIIIKGGSASIKAKKLGIPILELSVVNPCDPKLLDSKVLYETDSWIEVLNYINKR</sequence>
<organism evidence="2 3">
    <name type="scientific">[Candida] anglica</name>
    <dbReference type="NCBI Taxonomy" id="148631"/>
    <lineage>
        <taxon>Eukaryota</taxon>
        <taxon>Fungi</taxon>
        <taxon>Dikarya</taxon>
        <taxon>Ascomycota</taxon>
        <taxon>Saccharomycotina</taxon>
        <taxon>Pichiomycetes</taxon>
        <taxon>Debaryomycetaceae</taxon>
        <taxon>Kurtzmaniella</taxon>
    </lineage>
</organism>
<name>A0ABP0EAU6_9ASCO</name>
<feature type="region of interest" description="Disordered" evidence="1">
    <location>
        <begin position="1"/>
        <end position="32"/>
    </location>
</feature>
<accession>A0ABP0EAU6</accession>
<gene>
    <name evidence="2" type="ORF">CAAN4_D07448</name>
</gene>
<dbReference type="Pfam" id="PF12710">
    <property type="entry name" value="HAD"/>
    <property type="match status" value="1"/>
</dbReference>
<keyword evidence="3" id="KW-1185">Reference proteome</keyword>
<evidence type="ECO:0000313" key="2">
    <source>
        <dbReference type="EMBL" id="CAK7904027.1"/>
    </source>
</evidence>
<dbReference type="PANTHER" id="PTHR28181:SF1">
    <property type="entry name" value="COLD TOLERANCE PROTEIN 1"/>
    <property type="match status" value="1"/>
</dbReference>
<dbReference type="Proteomes" id="UP001497600">
    <property type="component" value="Chromosome D"/>
</dbReference>
<dbReference type="InterPro" id="IPR050849">
    <property type="entry name" value="HAD-like_hydrolase_phosphatase"/>
</dbReference>
<proteinExistence type="predicted"/>
<dbReference type="SUPFAM" id="SSF56784">
    <property type="entry name" value="HAD-like"/>
    <property type="match status" value="1"/>
</dbReference>